<name>A0ABU2ZML3_9ALTE</name>
<accession>A0ABU2ZML3</accession>
<organism evidence="2 3">
    <name type="scientific">Glaciecola petra</name>
    <dbReference type="NCBI Taxonomy" id="3075602"/>
    <lineage>
        <taxon>Bacteria</taxon>
        <taxon>Pseudomonadati</taxon>
        <taxon>Pseudomonadota</taxon>
        <taxon>Gammaproteobacteria</taxon>
        <taxon>Alteromonadales</taxon>
        <taxon>Alteromonadaceae</taxon>
        <taxon>Glaciecola</taxon>
    </lineage>
</organism>
<proteinExistence type="predicted"/>
<dbReference type="EMBL" id="JAVRHX010000001">
    <property type="protein sequence ID" value="MDT0593867.1"/>
    <property type="molecule type" value="Genomic_DNA"/>
</dbReference>
<evidence type="ECO:0000256" key="1">
    <source>
        <dbReference type="SAM" id="Phobius"/>
    </source>
</evidence>
<dbReference type="Proteomes" id="UP001253545">
    <property type="component" value="Unassembled WGS sequence"/>
</dbReference>
<keyword evidence="1" id="KW-0472">Membrane</keyword>
<keyword evidence="1" id="KW-1133">Transmembrane helix</keyword>
<keyword evidence="1" id="KW-0812">Transmembrane</keyword>
<dbReference type="NCBIfam" id="NF006993">
    <property type="entry name" value="PRK09458.1"/>
    <property type="match status" value="1"/>
</dbReference>
<dbReference type="RefSeq" id="WP_311367362.1">
    <property type="nucleotide sequence ID" value="NZ_JAVRHX010000001.1"/>
</dbReference>
<evidence type="ECO:0000313" key="2">
    <source>
        <dbReference type="EMBL" id="MDT0593867.1"/>
    </source>
</evidence>
<dbReference type="InterPro" id="IPR009554">
    <property type="entry name" value="Phageshock_PspB"/>
</dbReference>
<comment type="caution">
    <text evidence="2">The sequence shown here is derived from an EMBL/GenBank/DDBJ whole genome shotgun (WGS) entry which is preliminary data.</text>
</comment>
<reference evidence="2 3" key="1">
    <citation type="submission" date="2023-09" db="EMBL/GenBank/DDBJ databases">
        <authorList>
            <person name="Rey-Velasco X."/>
        </authorList>
    </citation>
    <scope>NUCLEOTIDE SEQUENCE [LARGE SCALE GENOMIC DNA]</scope>
    <source>
        <strain evidence="2 3">P117</strain>
    </source>
</reference>
<evidence type="ECO:0000313" key="3">
    <source>
        <dbReference type="Proteomes" id="UP001253545"/>
    </source>
</evidence>
<sequence>MEEFFIFTGITLVVFMVFVAPIWLILHYRSKKQVSQGLSDTEIRSMQNLAEKAEQMAERIETLESILDAETPNWRSRA</sequence>
<dbReference type="Pfam" id="PF06667">
    <property type="entry name" value="PspB"/>
    <property type="match status" value="1"/>
</dbReference>
<dbReference type="NCBIfam" id="TIGR02976">
    <property type="entry name" value="phageshock_pspB"/>
    <property type="match status" value="1"/>
</dbReference>
<gene>
    <name evidence="2" type="primary">pspB</name>
    <name evidence="2" type="ORF">RM552_03290</name>
</gene>
<keyword evidence="3" id="KW-1185">Reference proteome</keyword>
<feature type="transmembrane region" description="Helical" evidence="1">
    <location>
        <begin position="6"/>
        <end position="26"/>
    </location>
</feature>
<protein>
    <submittedName>
        <fullName evidence="2">Envelope stress response membrane protein PspB</fullName>
    </submittedName>
</protein>